<evidence type="ECO:0000313" key="11">
    <source>
        <dbReference type="Proteomes" id="UP001519308"/>
    </source>
</evidence>
<organism evidence="10 11">
    <name type="scientific">Clostridium punense</name>
    <dbReference type="NCBI Taxonomy" id="1054297"/>
    <lineage>
        <taxon>Bacteria</taxon>
        <taxon>Bacillati</taxon>
        <taxon>Bacillota</taxon>
        <taxon>Clostridia</taxon>
        <taxon>Eubacteriales</taxon>
        <taxon>Clostridiaceae</taxon>
        <taxon>Clostridium</taxon>
    </lineage>
</organism>
<dbReference type="RefSeq" id="WP_021283580.1">
    <property type="nucleotide sequence ID" value="NZ_JAGGLL010000002.1"/>
</dbReference>
<evidence type="ECO:0000256" key="1">
    <source>
        <dbReference type="ARBA" id="ARBA00000085"/>
    </source>
</evidence>
<feature type="domain" description="Histidine kinase" evidence="9">
    <location>
        <begin position="266"/>
        <end position="419"/>
    </location>
</feature>
<keyword evidence="5 10" id="KW-0418">Kinase</keyword>
<gene>
    <name evidence="10" type="ORF">J2Z44_000379</name>
</gene>
<keyword evidence="8" id="KW-0812">Transmembrane</keyword>
<evidence type="ECO:0000256" key="3">
    <source>
        <dbReference type="ARBA" id="ARBA00022679"/>
    </source>
</evidence>
<dbReference type="PROSITE" id="PS50109">
    <property type="entry name" value="HIS_KIN"/>
    <property type="match status" value="1"/>
</dbReference>
<comment type="caution">
    <text evidence="10">The sequence shown here is derived from an EMBL/GenBank/DDBJ whole genome shotgun (WGS) entry which is preliminary data.</text>
</comment>
<feature type="transmembrane region" description="Helical" evidence="8">
    <location>
        <begin position="77"/>
        <end position="100"/>
    </location>
</feature>
<sequence>MELLRKIIGTVAIITIASQVNIGIMGTDFRVSAGIIFLAIFLYKDKRLKPIPMGFLSGVMVYIFRGIIYFVTEGNFLGFMISNQLEILFYTFYGVIYYLLGRKHNEYNLNKLLLILISSDLGANFIELSARILSGRSKFNGDIILTLVLVAIVRSAIVWLALTWMKYYKVLLIKEEHEIRYTRLLWLTAQLKSEMYWMEKNMDNIERVMANSYSLFEEISSEDGKENLADKSLAIARDVHEIKKEYQLAIRGIKELTEDKQVEGGMDFKDIITILKETIKREVSRRNMEVELYFEVGESFYTSKHYFLMSIFRNLLINSLDAIGNSDKRKSLSFNHKIKEDHHVFTISDTGCGIEEHSLSLVFSPGFSTKINYTTGEINRGLGLSVVQHIVEEELKGTITLSSEKGKGATFIIYIPKNSLEVI</sequence>
<keyword evidence="11" id="KW-1185">Reference proteome</keyword>
<keyword evidence="4" id="KW-0547">Nucleotide-binding</keyword>
<dbReference type="Proteomes" id="UP001519308">
    <property type="component" value="Unassembled WGS sequence"/>
</dbReference>
<reference evidence="10 11" key="1">
    <citation type="submission" date="2021-03" db="EMBL/GenBank/DDBJ databases">
        <title>Genomic Encyclopedia of Type Strains, Phase IV (KMG-IV): sequencing the most valuable type-strain genomes for metagenomic binning, comparative biology and taxonomic classification.</title>
        <authorList>
            <person name="Goeker M."/>
        </authorList>
    </citation>
    <scope>NUCLEOTIDE SEQUENCE [LARGE SCALE GENOMIC DNA]</scope>
    <source>
        <strain evidence="10 11">DSM 28650</strain>
    </source>
</reference>
<accession>A0ABS4K023</accession>
<proteinExistence type="predicted"/>
<evidence type="ECO:0000256" key="6">
    <source>
        <dbReference type="ARBA" id="ARBA00022840"/>
    </source>
</evidence>
<protein>
    <recommendedName>
        <fullName evidence="2">histidine kinase</fullName>
        <ecNumber evidence="2">2.7.13.3</ecNumber>
    </recommendedName>
</protein>
<evidence type="ECO:0000313" key="10">
    <source>
        <dbReference type="EMBL" id="MBP2020595.1"/>
    </source>
</evidence>
<keyword evidence="7" id="KW-0902">Two-component regulatory system</keyword>
<evidence type="ECO:0000256" key="5">
    <source>
        <dbReference type="ARBA" id="ARBA00022777"/>
    </source>
</evidence>
<dbReference type="GO" id="GO:0004673">
    <property type="term" value="F:protein histidine kinase activity"/>
    <property type="evidence" value="ECO:0007669"/>
    <property type="project" value="UniProtKB-EC"/>
</dbReference>
<dbReference type="InterPro" id="IPR036890">
    <property type="entry name" value="HATPase_C_sf"/>
</dbReference>
<dbReference type="SUPFAM" id="SSF55874">
    <property type="entry name" value="ATPase domain of HSP90 chaperone/DNA topoisomerase II/histidine kinase"/>
    <property type="match status" value="1"/>
</dbReference>
<feature type="transmembrane region" description="Helical" evidence="8">
    <location>
        <begin position="20"/>
        <end position="43"/>
    </location>
</feature>
<dbReference type="PRINTS" id="PR00344">
    <property type="entry name" value="BCTRLSENSOR"/>
</dbReference>
<name>A0ABS4K023_9CLOT</name>
<feature type="transmembrane region" description="Helical" evidence="8">
    <location>
        <begin position="144"/>
        <end position="164"/>
    </location>
</feature>
<evidence type="ECO:0000256" key="7">
    <source>
        <dbReference type="ARBA" id="ARBA00023012"/>
    </source>
</evidence>
<keyword evidence="6" id="KW-0067">ATP-binding</keyword>
<keyword evidence="8" id="KW-0472">Membrane</keyword>
<evidence type="ECO:0000256" key="4">
    <source>
        <dbReference type="ARBA" id="ARBA00022741"/>
    </source>
</evidence>
<dbReference type="InterPro" id="IPR005467">
    <property type="entry name" value="His_kinase_dom"/>
</dbReference>
<comment type="catalytic activity">
    <reaction evidence="1">
        <text>ATP + protein L-histidine = ADP + protein N-phospho-L-histidine.</text>
        <dbReference type="EC" id="2.7.13.3"/>
    </reaction>
</comment>
<evidence type="ECO:0000256" key="8">
    <source>
        <dbReference type="SAM" id="Phobius"/>
    </source>
</evidence>
<dbReference type="Gene3D" id="3.30.565.10">
    <property type="entry name" value="Histidine kinase-like ATPase, C-terminal domain"/>
    <property type="match status" value="1"/>
</dbReference>
<dbReference type="EC" id="2.7.13.3" evidence="2"/>
<keyword evidence="8" id="KW-1133">Transmembrane helix</keyword>
<dbReference type="PANTHER" id="PTHR43065">
    <property type="entry name" value="SENSOR HISTIDINE KINASE"/>
    <property type="match status" value="1"/>
</dbReference>
<feature type="transmembrane region" description="Helical" evidence="8">
    <location>
        <begin position="50"/>
        <end position="71"/>
    </location>
</feature>
<keyword evidence="3 10" id="KW-0808">Transferase</keyword>
<dbReference type="EMBL" id="JAGGLL010000002">
    <property type="protein sequence ID" value="MBP2020595.1"/>
    <property type="molecule type" value="Genomic_DNA"/>
</dbReference>
<dbReference type="Pfam" id="PF02518">
    <property type="entry name" value="HATPase_c"/>
    <property type="match status" value="1"/>
</dbReference>
<dbReference type="InterPro" id="IPR004358">
    <property type="entry name" value="Sig_transdc_His_kin-like_C"/>
</dbReference>
<evidence type="ECO:0000256" key="2">
    <source>
        <dbReference type="ARBA" id="ARBA00012438"/>
    </source>
</evidence>
<evidence type="ECO:0000259" key="9">
    <source>
        <dbReference type="PROSITE" id="PS50109"/>
    </source>
</evidence>
<dbReference type="PANTHER" id="PTHR43065:SF46">
    <property type="entry name" value="C4-DICARBOXYLATE TRANSPORT SENSOR PROTEIN DCTB"/>
    <property type="match status" value="1"/>
</dbReference>
<dbReference type="SMART" id="SM00387">
    <property type="entry name" value="HATPase_c"/>
    <property type="match status" value="1"/>
</dbReference>
<dbReference type="InterPro" id="IPR003594">
    <property type="entry name" value="HATPase_dom"/>
</dbReference>